<sequence>MGKHSVLCCWVSQQFRTAPFLSKYHFLLLLLSLVIFLPVDVPIFTKSSYTNCAHCASSRDAVECFVPVLSVKIVWLTSEEVGNSNPSAASRGAEIPEINVNYSSSYINCCFPARSNKSTESLENSTPHRMYNIIAISRKGSESTSCTLFDWFSLTQALLRNFFKHLWVIYLFDLR</sequence>
<accession>A0A085MFJ5</accession>
<dbReference type="Proteomes" id="UP000030764">
    <property type="component" value="Unassembled WGS sequence"/>
</dbReference>
<keyword evidence="1" id="KW-0812">Transmembrane</keyword>
<feature type="transmembrane region" description="Helical" evidence="1">
    <location>
        <begin position="26"/>
        <end position="45"/>
    </location>
</feature>
<reference evidence="2 4" key="1">
    <citation type="journal article" date="2014" name="Nat. Genet.">
        <title>Genome and transcriptome of the porcine whipworm Trichuris suis.</title>
        <authorList>
            <person name="Jex A.R."/>
            <person name="Nejsum P."/>
            <person name="Schwarz E.M."/>
            <person name="Hu L."/>
            <person name="Young N.D."/>
            <person name="Hall R.S."/>
            <person name="Korhonen P.K."/>
            <person name="Liao S."/>
            <person name="Thamsborg S."/>
            <person name="Xia J."/>
            <person name="Xu P."/>
            <person name="Wang S."/>
            <person name="Scheerlinck J.P."/>
            <person name="Hofmann A."/>
            <person name="Sternberg P.W."/>
            <person name="Wang J."/>
            <person name="Gasser R.B."/>
        </authorList>
    </citation>
    <scope>NUCLEOTIDE SEQUENCE [LARGE SCALE GENOMIC DNA]</scope>
    <source>
        <strain evidence="3">DCEP-RM93F</strain>
        <strain evidence="2">DCEP-RM93M</strain>
    </source>
</reference>
<keyword evidence="4" id="KW-1185">Reference proteome</keyword>
<gene>
    <name evidence="2" type="ORF">M513_03115</name>
    <name evidence="3" type="ORF">M514_03115</name>
</gene>
<evidence type="ECO:0000313" key="4">
    <source>
        <dbReference type="Proteomes" id="UP000030764"/>
    </source>
</evidence>
<evidence type="ECO:0000313" key="2">
    <source>
        <dbReference type="EMBL" id="KFD55991.1"/>
    </source>
</evidence>
<protein>
    <submittedName>
        <fullName evidence="2">Uncharacterized protein</fullName>
    </submittedName>
</protein>
<dbReference type="AlphaFoldDB" id="A0A085MFJ5"/>
<keyword evidence="1" id="KW-0472">Membrane</keyword>
<organism evidence="2 4">
    <name type="scientific">Trichuris suis</name>
    <name type="common">pig whipworm</name>
    <dbReference type="NCBI Taxonomy" id="68888"/>
    <lineage>
        <taxon>Eukaryota</taxon>
        <taxon>Metazoa</taxon>
        <taxon>Ecdysozoa</taxon>
        <taxon>Nematoda</taxon>
        <taxon>Enoplea</taxon>
        <taxon>Dorylaimia</taxon>
        <taxon>Trichinellida</taxon>
        <taxon>Trichuridae</taxon>
        <taxon>Trichuris</taxon>
    </lineage>
</organism>
<proteinExistence type="predicted"/>
<name>A0A085MFJ5_9BILA</name>
<dbReference type="EMBL" id="KL367506">
    <property type="protein sequence ID" value="KFD68252.1"/>
    <property type="molecule type" value="Genomic_DNA"/>
</dbReference>
<keyword evidence="1" id="KW-1133">Transmembrane helix</keyword>
<evidence type="ECO:0000256" key="1">
    <source>
        <dbReference type="SAM" id="Phobius"/>
    </source>
</evidence>
<evidence type="ECO:0000313" key="3">
    <source>
        <dbReference type="EMBL" id="KFD68252.1"/>
    </source>
</evidence>
<dbReference type="EMBL" id="KL363196">
    <property type="protein sequence ID" value="KFD55991.1"/>
    <property type="molecule type" value="Genomic_DNA"/>
</dbReference>
<dbReference type="Proteomes" id="UP000030758">
    <property type="component" value="Unassembled WGS sequence"/>
</dbReference>